<dbReference type="EMBL" id="SJPK01000003">
    <property type="protein sequence ID" value="TWT72988.1"/>
    <property type="molecule type" value="Genomic_DNA"/>
</dbReference>
<sequence>MNPVLRCVSGLVLLILVTCLCGLPVSYGEESASPAAPPYLLQMIRDDAVHEELGLDETAIQGVDEALAEVDPRWWVSRILPAEEQAAEVSQLTEILRGRLAEVLDEGQRERLIELERQAAGTRVLEQDDTTRQLAITPTQAQQLSDRFDTTDAEVARIQQEIADQKIDTDQASQQTTAIQQEERQALLSILSDDQRRKIGSLIGEPFDFSSVKRTYPRAPELITEDATWLDGDGVQLTDLRGKVVVVFFYAFQCINCQRNFPHYLAWQRDMADDGLVVIGIQTPETSAERDRNKVAAAKDADGFEFPVLFDQAAMNWQAWGTTMWPSTYVIDKDGFIRRWWQGEMNWKGTPGEQQMRTTIEELLAEPR</sequence>
<organism evidence="3 4">
    <name type="scientific">Allorhodopirellula solitaria</name>
    <dbReference type="NCBI Taxonomy" id="2527987"/>
    <lineage>
        <taxon>Bacteria</taxon>
        <taxon>Pseudomonadati</taxon>
        <taxon>Planctomycetota</taxon>
        <taxon>Planctomycetia</taxon>
        <taxon>Pirellulales</taxon>
        <taxon>Pirellulaceae</taxon>
        <taxon>Allorhodopirellula</taxon>
    </lineage>
</organism>
<dbReference type="InterPro" id="IPR013766">
    <property type="entry name" value="Thioredoxin_domain"/>
</dbReference>
<accession>A0A5C5YDF0</accession>
<dbReference type="InterPro" id="IPR036249">
    <property type="entry name" value="Thioredoxin-like_sf"/>
</dbReference>
<evidence type="ECO:0000256" key="1">
    <source>
        <dbReference type="SAM" id="Coils"/>
    </source>
</evidence>
<dbReference type="GO" id="GO:0016491">
    <property type="term" value="F:oxidoreductase activity"/>
    <property type="evidence" value="ECO:0007669"/>
    <property type="project" value="InterPro"/>
</dbReference>
<dbReference type="Gene3D" id="3.40.30.10">
    <property type="entry name" value="Glutaredoxin"/>
    <property type="match status" value="1"/>
</dbReference>
<dbReference type="GO" id="GO:0016209">
    <property type="term" value="F:antioxidant activity"/>
    <property type="evidence" value="ECO:0007669"/>
    <property type="project" value="InterPro"/>
</dbReference>
<dbReference type="InterPro" id="IPR000866">
    <property type="entry name" value="AhpC/TSA"/>
</dbReference>
<feature type="coiled-coil region" evidence="1">
    <location>
        <begin position="141"/>
        <end position="175"/>
    </location>
</feature>
<keyword evidence="1" id="KW-0175">Coiled coil</keyword>
<dbReference type="PANTHER" id="PTHR42852">
    <property type="entry name" value="THIOL:DISULFIDE INTERCHANGE PROTEIN DSBE"/>
    <property type="match status" value="1"/>
</dbReference>
<dbReference type="SUPFAM" id="SSF52833">
    <property type="entry name" value="Thioredoxin-like"/>
    <property type="match status" value="1"/>
</dbReference>
<dbReference type="RefSeq" id="WP_246112565.1">
    <property type="nucleotide sequence ID" value="NZ_SJPK01000003.1"/>
</dbReference>
<protein>
    <submittedName>
        <fullName evidence="3">Thiol-disulfide oxidoreductase ResA</fullName>
    </submittedName>
</protein>
<dbReference type="Proteomes" id="UP000318053">
    <property type="component" value="Unassembled WGS sequence"/>
</dbReference>
<dbReference type="InterPro" id="IPR050553">
    <property type="entry name" value="Thioredoxin_ResA/DsbE_sf"/>
</dbReference>
<feature type="domain" description="Thioredoxin" evidence="2">
    <location>
        <begin position="213"/>
        <end position="365"/>
    </location>
</feature>
<name>A0A5C5YDF0_9BACT</name>
<proteinExistence type="predicted"/>
<dbReference type="Pfam" id="PF00578">
    <property type="entry name" value="AhpC-TSA"/>
    <property type="match status" value="1"/>
</dbReference>
<evidence type="ECO:0000313" key="3">
    <source>
        <dbReference type="EMBL" id="TWT72988.1"/>
    </source>
</evidence>
<reference evidence="3 4" key="1">
    <citation type="submission" date="2019-02" db="EMBL/GenBank/DDBJ databases">
        <title>Deep-cultivation of Planctomycetes and their phenomic and genomic characterization uncovers novel biology.</title>
        <authorList>
            <person name="Wiegand S."/>
            <person name="Jogler M."/>
            <person name="Boedeker C."/>
            <person name="Pinto D."/>
            <person name="Vollmers J."/>
            <person name="Rivas-Marin E."/>
            <person name="Kohn T."/>
            <person name="Peeters S.H."/>
            <person name="Heuer A."/>
            <person name="Rast P."/>
            <person name="Oberbeckmann S."/>
            <person name="Bunk B."/>
            <person name="Jeske O."/>
            <person name="Meyerdierks A."/>
            <person name="Storesund J.E."/>
            <person name="Kallscheuer N."/>
            <person name="Luecker S."/>
            <person name="Lage O.M."/>
            <person name="Pohl T."/>
            <person name="Merkel B.J."/>
            <person name="Hornburger P."/>
            <person name="Mueller R.-W."/>
            <person name="Bruemmer F."/>
            <person name="Labrenz M."/>
            <person name="Spormann A.M."/>
            <person name="Op Den Camp H."/>
            <person name="Overmann J."/>
            <person name="Amann R."/>
            <person name="Jetten M.S.M."/>
            <person name="Mascher T."/>
            <person name="Medema M.H."/>
            <person name="Devos D.P."/>
            <person name="Kaster A.-K."/>
            <person name="Ovreas L."/>
            <person name="Rohde M."/>
            <person name="Galperin M.Y."/>
            <person name="Jogler C."/>
        </authorList>
    </citation>
    <scope>NUCLEOTIDE SEQUENCE [LARGE SCALE GENOMIC DNA]</scope>
    <source>
        <strain evidence="3 4">CA85</strain>
    </source>
</reference>
<dbReference type="PANTHER" id="PTHR42852:SF13">
    <property type="entry name" value="PROTEIN DIPZ"/>
    <property type="match status" value="1"/>
</dbReference>
<dbReference type="PROSITE" id="PS51352">
    <property type="entry name" value="THIOREDOXIN_2"/>
    <property type="match status" value="1"/>
</dbReference>
<comment type="caution">
    <text evidence="3">The sequence shown here is derived from an EMBL/GenBank/DDBJ whole genome shotgun (WGS) entry which is preliminary data.</text>
</comment>
<evidence type="ECO:0000313" key="4">
    <source>
        <dbReference type="Proteomes" id="UP000318053"/>
    </source>
</evidence>
<dbReference type="AlphaFoldDB" id="A0A5C5YDF0"/>
<gene>
    <name evidence="3" type="primary">resA_2</name>
    <name evidence="3" type="ORF">CA85_14490</name>
</gene>
<evidence type="ECO:0000259" key="2">
    <source>
        <dbReference type="PROSITE" id="PS51352"/>
    </source>
</evidence>
<keyword evidence="4" id="KW-1185">Reference proteome</keyword>